<evidence type="ECO:0000313" key="16">
    <source>
        <dbReference type="EMBL" id="KUG25050.1"/>
    </source>
</evidence>
<evidence type="ECO:0000256" key="13">
    <source>
        <dbReference type="ARBA" id="ARBA00025923"/>
    </source>
</evidence>
<dbReference type="AlphaFoldDB" id="A0A0W8FW28"/>
<dbReference type="SMART" id="SM00843">
    <property type="entry name" value="Ftsk_gamma"/>
    <property type="match status" value="1"/>
</dbReference>
<evidence type="ECO:0000256" key="2">
    <source>
        <dbReference type="ARBA" id="ARBA00006474"/>
    </source>
</evidence>
<name>A0A0W8FW28_9ZZZZ</name>
<keyword evidence="10" id="KW-0238">DNA-binding</keyword>
<keyword evidence="9 14" id="KW-1133">Transmembrane helix</keyword>
<dbReference type="SUPFAM" id="SSF52540">
    <property type="entry name" value="P-loop containing nucleoside triphosphate hydrolases"/>
    <property type="match status" value="1"/>
</dbReference>
<evidence type="ECO:0000256" key="1">
    <source>
        <dbReference type="ARBA" id="ARBA00004651"/>
    </source>
</evidence>
<gene>
    <name evidence="16" type="ORF">ASZ90_005120</name>
</gene>
<feature type="domain" description="FtsK" evidence="15">
    <location>
        <begin position="473"/>
        <end position="682"/>
    </location>
</feature>
<feature type="transmembrane region" description="Helical" evidence="14">
    <location>
        <begin position="168"/>
        <end position="196"/>
    </location>
</feature>
<comment type="similarity">
    <text evidence="2">Belongs to the FtsK/SpoIIIE/SftA family.</text>
</comment>
<evidence type="ECO:0000256" key="7">
    <source>
        <dbReference type="ARBA" id="ARBA00022829"/>
    </source>
</evidence>
<dbReference type="InterPro" id="IPR002543">
    <property type="entry name" value="FtsK_dom"/>
</dbReference>
<dbReference type="InterPro" id="IPR036388">
    <property type="entry name" value="WH-like_DNA-bd_sf"/>
</dbReference>
<comment type="subunit">
    <text evidence="13">Homohexamer. Forms a ring that surrounds DNA.</text>
</comment>
<dbReference type="InterPro" id="IPR018541">
    <property type="entry name" value="Ftsk_gamma"/>
</dbReference>
<comment type="subcellular location">
    <subcellularLocation>
        <location evidence="1">Cell membrane</location>
        <topology evidence="1">Multi-pass membrane protein</topology>
    </subcellularLocation>
</comment>
<evidence type="ECO:0000256" key="4">
    <source>
        <dbReference type="ARBA" id="ARBA00022618"/>
    </source>
</evidence>
<comment type="caution">
    <text evidence="16">The sequence shown here is derived from an EMBL/GenBank/DDBJ whole genome shotgun (WGS) entry which is preliminary data.</text>
</comment>
<dbReference type="GO" id="GO:0051301">
    <property type="term" value="P:cell division"/>
    <property type="evidence" value="ECO:0007669"/>
    <property type="project" value="UniProtKB-KW"/>
</dbReference>
<dbReference type="InterPro" id="IPR003593">
    <property type="entry name" value="AAA+_ATPase"/>
</dbReference>
<dbReference type="Pfam" id="PF17854">
    <property type="entry name" value="FtsK_alpha"/>
    <property type="match status" value="1"/>
</dbReference>
<evidence type="ECO:0000256" key="12">
    <source>
        <dbReference type="ARBA" id="ARBA00023306"/>
    </source>
</evidence>
<organism evidence="16">
    <name type="scientific">hydrocarbon metagenome</name>
    <dbReference type="NCBI Taxonomy" id="938273"/>
    <lineage>
        <taxon>unclassified sequences</taxon>
        <taxon>metagenomes</taxon>
        <taxon>ecological metagenomes</taxon>
    </lineage>
</organism>
<evidence type="ECO:0000256" key="14">
    <source>
        <dbReference type="SAM" id="Phobius"/>
    </source>
</evidence>
<dbReference type="Gene3D" id="1.10.10.10">
    <property type="entry name" value="Winged helix-like DNA-binding domain superfamily/Winged helix DNA-binding domain"/>
    <property type="match status" value="1"/>
</dbReference>
<dbReference type="EMBL" id="LNQE01000776">
    <property type="protein sequence ID" value="KUG25050.1"/>
    <property type="molecule type" value="Genomic_DNA"/>
</dbReference>
<evidence type="ECO:0000256" key="8">
    <source>
        <dbReference type="ARBA" id="ARBA00022840"/>
    </source>
</evidence>
<feature type="transmembrane region" description="Helical" evidence="14">
    <location>
        <begin position="89"/>
        <end position="114"/>
    </location>
</feature>
<keyword evidence="12" id="KW-0131">Cell cycle</keyword>
<keyword evidence="11 14" id="KW-0472">Membrane</keyword>
<accession>A0A0W8FW28</accession>
<keyword evidence="4 16" id="KW-0132">Cell division</keyword>
<dbReference type="SMART" id="SM00382">
    <property type="entry name" value="AAA"/>
    <property type="match status" value="1"/>
</dbReference>
<evidence type="ECO:0000256" key="3">
    <source>
        <dbReference type="ARBA" id="ARBA00022475"/>
    </source>
</evidence>
<evidence type="ECO:0000256" key="10">
    <source>
        <dbReference type="ARBA" id="ARBA00023125"/>
    </source>
</evidence>
<keyword evidence="7" id="KW-0159">Chromosome partition</keyword>
<dbReference type="GO" id="GO:0003677">
    <property type="term" value="F:DNA binding"/>
    <property type="evidence" value="ECO:0007669"/>
    <property type="project" value="UniProtKB-KW"/>
</dbReference>
<proteinExistence type="inferred from homology"/>
<dbReference type="Pfam" id="PF09397">
    <property type="entry name" value="FtsK_gamma"/>
    <property type="match status" value="1"/>
</dbReference>
<protein>
    <submittedName>
        <fullName evidence="16">Cell division protein ftsk</fullName>
    </submittedName>
</protein>
<dbReference type="InterPro" id="IPR050206">
    <property type="entry name" value="FtsK/SpoIIIE/SftA"/>
</dbReference>
<feature type="transmembrane region" description="Helical" evidence="14">
    <location>
        <begin position="126"/>
        <end position="148"/>
    </location>
</feature>
<feature type="transmembrane region" description="Helical" evidence="14">
    <location>
        <begin position="28"/>
        <end position="47"/>
    </location>
</feature>
<reference evidence="16" key="1">
    <citation type="journal article" date="2015" name="Proc. Natl. Acad. Sci. U.S.A.">
        <title>Networks of energetic and metabolic interactions define dynamics in microbial communities.</title>
        <authorList>
            <person name="Embree M."/>
            <person name="Liu J.K."/>
            <person name="Al-Bassam M.M."/>
            <person name="Zengler K."/>
        </authorList>
    </citation>
    <scope>NUCLEOTIDE SEQUENCE</scope>
</reference>
<evidence type="ECO:0000256" key="6">
    <source>
        <dbReference type="ARBA" id="ARBA00022741"/>
    </source>
</evidence>
<keyword evidence="6" id="KW-0547">Nucleotide-binding</keyword>
<dbReference type="Pfam" id="PF13491">
    <property type="entry name" value="FtsK_4TM"/>
    <property type="match status" value="1"/>
</dbReference>
<dbReference type="InterPro" id="IPR036390">
    <property type="entry name" value="WH_DNA-bd_sf"/>
</dbReference>
<evidence type="ECO:0000256" key="5">
    <source>
        <dbReference type="ARBA" id="ARBA00022692"/>
    </source>
</evidence>
<evidence type="ECO:0000256" key="9">
    <source>
        <dbReference type="ARBA" id="ARBA00022989"/>
    </source>
</evidence>
<dbReference type="GO" id="GO:0005524">
    <property type="term" value="F:ATP binding"/>
    <property type="evidence" value="ECO:0007669"/>
    <property type="project" value="UniProtKB-KW"/>
</dbReference>
<dbReference type="PANTHER" id="PTHR22683">
    <property type="entry name" value="SPORULATION PROTEIN RELATED"/>
    <property type="match status" value="1"/>
</dbReference>
<keyword evidence="8" id="KW-0067">ATP-binding</keyword>
<dbReference type="Gene3D" id="3.40.50.300">
    <property type="entry name" value="P-loop containing nucleotide triphosphate hydrolases"/>
    <property type="match status" value="1"/>
</dbReference>
<dbReference type="InterPro" id="IPR041027">
    <property type="entry name" value="FtsK_alpha"/>
</dbReference>
<keyword evidence="5 14" id="KW-0812">Transmembrane</keyword>
<dbReference type="PANTHER" id="PTHR22683:SF41">
    <property type="entry name" value="DNA TRANSLOCASE FTSK"/>
    <property type="match status" value="1"/>
</dbReference>
<sequence length="831" mass="93001">MAKRKPKQSAKQNGNNYFIISVEKKKKLFGLILSVLAMLIFLSILSFSKNDQSLLGGIGDFIKVFSPSSEFSKRISGISNWLGIFGAHISYFLIHSTIGFASIIFPVIMFIWGYTILRNEETKTALYLSNFFIVIGLIFSAFFGLLRNAPEFSLLKDSAEFSGKIGDFFGILLGNLLGGLGSLIFLITATIITLIISFDIKFTPILEFFKKLWDETFEKKEKDTSKEAVRINKPVDEEEPESNLEKIKKLRHKPDEIEAGFTPGKIDLDEAESAETKIRILQKDEPEGIIEEESKVEDPYVVKEDKTKTEKEKAEEDSDPVIDKMEEAKLPEQWEEEINYDPPKLSHLEAPKETEIQISEEELKHNAELLKEKLSLFDIAIEDISVTPGPVVTLYEIVPSPGVKISRIVSLEHDIALALAARGIRIIAPIPGKSAIGVEIPNAQSQIVKARSVIAKLKESKAELPLALGKTISGDVYITDLATMPHLLIAGSTGSGKSVGINMILTSLIYAKHPSEIKFVIIDPKKIELSFYKRLNRHFLAVSPDIEEEIITNPQNALLVLKAVEFEMEKRYDKLAKIGVRNIVDYNARVADPKRKPKDSDSMKHYKMPYIIVVIDELADLMMTSGKEVEEPIARLAQLARAVGIHLIVATQRPSVNVITGVIKANFSARIAYQVATKIDSRTILDMNGAEQLLGRGDMLFLPGGMPKPIRIQNAFITSDEIEEITKFIYVQDGYSKRFMLPSMFEKKSKSNSNFITDLDDMFDEAARLIVRHQQGSVSLLQRRLKLGYARAARIVDQLEQAGVVGPSEGSKAREVLVENEEQLEMILRSL</sequence>
<dbReference type="Gene3D" id="3.30.980.40">
    <property type="match status" value="1"/>
</dbReference>
<evidence type="ECO:0000259" key="15">
    <source>
        <dbReference type="PROSITE" id="PS50901"/>
    </source>
</evidence>
<dbReference type="Pfam" id="PF01580">
    <property type="entry name" value="FtsK_SpoIIIE"/>
    <property type="match status" value="1"/>
</dbReference>
<dbReference type="PROSITE" id="PS50901">
    <property type="entry name" value="FTSK"/>
    <property type="match status" value="1"/>
</dbReference>
<keyword evidence="3" id="KW-1003">Cell membrane</keyword>
<evidence type="ECO:0000256" key="11">
    <source>
        <dbReference type="ARBA" id="ARBA00023136"/>
    </source>
</evidence>
<dbReference type="SUPFAM" id="SSF46785">
    <property type="entry name" value="Winged helix' DNA-binding domain"/>
    <property type="match status" value="1"/>
</dbReference>
<dbReference type="GO" id="GO:0007059">
    <property type="term" value="P:chromosome segregation"/>
    <property type="evidence" value="ECO:0007669"/>
    <property type="project" value="UniProtKB-KW"/>
</dbReference>
<dbReference type="GO" id="GO:0005886">
    <property type="term" value="C:plasma membrane"/>
    <property type="evidence" value="ECO:0007669"/>
    <property type="project" value="UniProtKB-SubCell"/>
</dbReference>
<dbReference type="InterPro" id="IPR025199">
    <property type="entry name" value="FtsK_4TM"/>
</dbReference>
<dbReference type="InterPro" id="IPR027417">
    <property type="entry name" value="P-loop_NTPase"/>
</dbReference>